<sequence>MVRGGIVAVTAAAAVVMSACGGPSEPNPPVAPRHAESTDFARIPGQFPNPAALTTNGQEQAPVGGCANLSGPGVNAVFKIVDCGSAENTYRIIQRVNVPAECADADRSFYHNSKATGQYTVCLDLAWDKTSCIRLGQPVSKIACTDTTAPGDRIKPTKIILDTTTLDGCPDGGYKHAQRRFTVCTETQN</sequence>
<dbReference type="Proteomes" id="UP000045782">
    <property type="component" value="Unassembled WGS sequence"/>
</dbReference>
<proteinExistence type="predicted"/>
<evidence type="ECO:0000313" key="2">
    <source>
        <dbReference type="Proteomes" id="UP000045782"/>
    </source>
</evidence>
<organism evidence="1 2">
    <name type="scientific">Mycobacteroides abscessus</name>
    <dbReference type="NCBI Taxonomy" id="36809"/>
    <lineage>
        <taxon>Bacteria</taxon>
        <taxon>Bacillati</taxon>
        <taxon>Actinomycetota</taxon>
        <taxon>Actinomycetes</taxon>
        <taxon>Mycobacteriales</taxon>
        <taxon>Mycobacteriaceae</taxon>
        <taxon>Mycobacteroides</taxon>
    </lineage>
</organism>
<dbReference type="AlphaFoldDB" id="A0A0U0ZPY8"/>
<protein>
    <submittedName>
        <fullName evidence="1">Putative liporotein LppU</fullName>
    </submittedName>
</protein>
<gene>
    <name evidence="1" type="ORF">ERS075579_03498</name>
</gene>
<accession>A0A0U0ZPY8</accession>
<dbReference type="PROSITE" id="PS51257">
    <property type="entry name" value="PROKAR_LIPOPROTEIN"/>
    <property type="match status" value="1"/>
</dbReference>
<name>A0A0U0ZPY8_9MYCO</name>
<reference evidence="1 2" key="1">
    <citation type="submission" date="2015-03" db="EMBL/GenBank/DDBJ databases">
        <authorList>
            <person name="Murphy D."/>
        </authorList>
    </citation>
    <scope>NUCLEOTIDE SEQUENCE [LARGE SCALE GENOMIC DNA]</scope>
    <source>
        <strain evidence="1 2">PAP088</strain>
    </source>
</reference>
<evidence type="ECO:0000313" key="1">
    <source>
        <dbReference type="EMBL" id="CPV62791.1"/>
    </source>
</evidence>
<dbReference type="EMBL" id="CSWP01000007">
    <property type="protein sequence ID" value="CPV62791.1"/>
    <property type="molecule type" value="Genomic_DNA"/>
</dbReference>